<sequence>MSIVLLFIILSIIVAIIFPPSLGKMLVFKV</sequence>
<dbReference type="AlphaFoldDB" id="W6RUS7"/>
<organism evidence="1 2">
    <name type="scientific">Clostridium bornimense</name>
    <dbReference type="NCBI Taxonomy" id="1216932"/>
    <lineage>
        <taxon>Bacteria</taxon>
        <taxon>Bacillati</taxon>
        <taxon>Bacillota</taxon>
        <taxon>Clostridia</taxon>
        <taxon>Eubacteriales</taxon>
        <taxon>Clostridiaceae</taxon>
        <taxon>Clostridium</taxon>
    </lineage>
</organism>
<dbReference type="Proteomes" id="UP000019426">
    <property type="component" value="Chromosome M2/40_rep1"/>
</dbReference>
<dbReference type="HOGENOM" id="CLU_3402849_0_0_9"/>
<proteinExistence type="predicted"/>
<dbReference type="EMBL" id="HG917868">
    <property type="protein sequence ID" value="CDM68078.1"/>
    <property type="molecule type" value="Genomic_DNA"/>
</dbReference>
<evidence type="ECO:0000313" key="2">
    <source>
        <dbReference type="Proteomes" id="UP000019426"/>
    </source>
</evidence>
<dbReference type="KEGG" id="clt:CM240_0914"/>
<protein>
    <submittedName>
        <fullName evidence="1">Putative membrane protein</fullName>
    </submittedName>
</protein>
<name>W6RUS7_9CLOT</name>
<reference evidence="1 2" key="1">
    <citation type="submission" date="2013-11" db="EMBL/GenBank/DDBJ databases">
        <title>Complete genome sequence of Clostridum sp. M2/40.</title>
        <authorList>
            <person name="Wibberg D."/>
            <person name="Puehler A."/>
            <person name="Schlueter A."/>
        </authorList>
    </citation>
    <scope>NUCLEOTIDE SEQUENCE [LARGE SCALE GENOMIC DNA]</scope>
    <source>
        <strain evidence="2">M2/40</strain>
    </source>
</reference>
<gene>
    <name evidence="1" type="ORF">CM240_0914</name>
</gene>
<keyword evidence="2" id="KW-1185">Reference proteome</keyword>
<accession>W6RUS7</accession>
<evidence type="ECO:0000313" key="1">
    <source>
        <dbReference type="EMBL" id="CDM68078.1"/>
    </source>
</evidence>